<dbReference type="OrthoDB" id="1735709at2759"/>
<evidence type="ECO:0000256" key="1">
    <source>
        <dbReference type="SAM" id="MobiDB-lite"/>
    </source>
</evidence>
<protein>
    <submittedName>
        <fullName evidence="2">AT-HOOK MOTIF NUCLEAR-LOCALIZED PROTEIN 13-LIKE ISOFORM X1</fullName>
    </submittedName>
</protein>
<sequence length="98" mass="10084">MLTAASPVQVIVGSFIADGKKPNSSASKSGPSSTPPPQMLNFGAPSTAASPPSQGGSSDSSDENGGSPVNRTPGIYGNLNQPIHNMQMYQLWADQNPR</sequence>
<feature type="compositionally biased region" description="Low complexity" evidence="1">
    <location>
        <begin position="43"/>
        <end position="68"/>
    </location>
</feature>
<reference evidence="2" key="1">
    <citation type="submission" date="2022-11" db="EMBL/GenBank/DDBJ databases">
        <authorList>
            <person name="Hyden B.L."/>
            <person name="Feng K."/>
            <person name="Yates T."/>
            <person name="Jawdy S."/>
            <person name="Smart L.B."/>
            <person name="Muchero W."/>
        </authorList>
    </citation>
    <scope>NUCLEOTIDE SEQUENCE</scope>
    <source>
        <tissue evidence="2">Shoot tip</tissue>
    </source>
</reference>
<accession>A0A9Q0T9Z4</accession>
<dbReference type="Proteomes" id="UP001151532">
    <property type="component" value="Chromosome 3"/>
</dbReference>
<gene>
    <name evidence="2" type="ORF">OIU79_010606</name>
</gene>
<organism evidence="2 3">
    <name type="scientific">Salix purpurea</name>
    <name type="common">Purple osier willow</name>
    <dbReference type="NCBI Taxonomy" id="77065"/>
    <lineage>
        <taxon>Eukaryota</taxon>
        <taxon>Viridiplantae</taxon>
        <taxon>Streptophyta</taxon>
        <taxon>Embryophyta</taxon>
        <taxon>Tracheophyta</taxon>
        <taxon>Spermatophyta</taxon>
        <taxon>Magnoliopsida</taxon>
        <taxon>eudicotyledons</taxon>
        <taxon>Gunneridae</taxon>
        <taxon>Pentapetalae</taxon>
        <taxon>rosids</taxon>
        <taxon>fabids</taxon>
        <taxon>Malpighiales</taxon>
        <taxon>Salicaceae</taxon>
        <taxon>Saliceae</taxon>
        <taxon>Salix</taxon>
    </lineage>
</organism>
<keyword evidence="3" id="KW-1185">Reference proteome</keyword>
<evidence type="ECO:0000313" key="2">
    <source>
        <dbReference type="EMBL" id="KAJ6705980.1"/>
    </source>
</evidence>
<evidence type="ECO:0000313" key="3">
    <source>
        <dbReference type="Proteomes" id="UP001151532"/>
    </source>
</evidence>
<feature type="compositionally biased region" description="Low complexity" evidence="1">
    <location>
        <begin position="22"/>
        <end position="32"/>
    </location>
</feature>
<feature type="region of interest" description="Disordered" evidence="1">
    <location>
        <begin position="15"/>
        <end position="81"/>
    </location>
</feature>
<proteinExistence type="predicted"/>
<dbReference type="AlphaFoldDB" id="A0A9Q0T9Z4"/>
<name>A0A9Q0T9Z4_SALPP</name>
<dbReference type="EMBL" id="JAPFFK010000016">
    <property type="protein sequence ID" value="KAJ6705980.1"/>
    <property type="molecule type" value="Genomic_DNA"/>
</dbReference>
<reference evidence="2" key="2">
    <citation type="journal article" date="2023" name="Int. J. Mol. Sci.">
        <title>De Novo Assembly and Annotation of 11 Diverse Shrub Willow (Salix) Genomes Reveals Novel Gene Organization in Sex-Linked Regions.</title>
        <authorList>
            <person name="Hyden B."/>
            <person name="Feng K."/>
            <person name="Yates T.B."/>
            <person name="Jawdy S."/>
            <person name="Cereghino C."/>
            <person name="Smart L.B."/>
            <person name="Muchero W."/>
        </authorList>
    </citation>
    <scope>NUCLEOTIDE SEQUENCE</scope>
    <source>
        <tissue evidence="2">Shoot tip</tissue>
    </source>
</reference>
<comment type="caution">
    <text evidence="2">The sequence shown here is derived from an EMBL/GenBank/DDBJ whole genome shotgun (WGS) entry which is preliminary data.</text>
</comment>